<comment type="subcellular location">
    <subcellularLocation>
        <location evidence="1">Membrane</location>
        <topology evidence="1">Single-pass membrane protein</topology>
    </subcellularLocation>
</comment>
<evidence type="ECO:0000256" key="4">
    <source>
        <dbReference type="ARBA" id="ARBA00023136"/>
    </source>
</evidence>
<protein>
    <submittedName>
        <fullName evidence="7">Translocation/assembly module TamB domain-containing protein</fullName>
    </submittedName>
</protein>
<sequence>MTIVKRIGRILFYGVVLVLFAAAGALIVLTKTERGRENLAGLVSTLGSSESSKVKVGGIDGIWGGNLTVDHVVLEDRQGPWLVLREVAVDWSPLALLSKRFSAERVAIGRIELARLPVADPDAKPKNSEGTTTLPLSVDIDRIDLPQIALGPALAGAGVAELAAKASVHAKASPLDIETVLTVARNDGRAGSVDATVNFAPADNRLDLDVKASEPAGGVIANFLKLPDTPPVDITLTGSGPLADWSGKGTFAVDGKVVTQLAARHQLTDKGNRIEASGSGDFARFVPARVKPLLAGTVTFDLAGTATETGGVEIERAQVDSDALRGTATGTVNPQGASDFALEFKSAGPTLPLSLGSEESPIDLELRSASLRAFGEGRAPAVDIAASLAKVSTNVTKVDNIQLALHSDAFDIESRSGPISGEVSADRLGLDNPTVAPLIAGRIVAKVAGDLTKDTITVGSGSITSDALKGGFDGKVSLADGSIELNVKADAASAALPAAARPVLGERTVLSVSLKRDSNGNVTAEGLDLAGGALSAKGSGSFIDGQISADLKGGVTDVSLLSKDAKGAIGFALSAKGAPAMPDVALSLGSDKLVVAGRDITGLKLSAEGKADMANPAAKLTLAGDVAGQALSGGAELATSEGQRSIKGLSLALGQNKIAGDLLLDDAFTPEGTISIDLPDIGPLAALALEKAEGDVKGTIRFSKKDGTPDVALDVATAMLRRGDLSAKNVSINALVADYLKAPVISGMIKADGVNSGGTVVSGIAIDLKREGEWTGFSGGATVKDIPASAAGRVKVANGTTTVELGSGQATMRGLKATIAAPSTITIANGITTIGKLVIGLGGGTATVSGTAGQTLGIDAVLANVPLSLANAFSPGLQAGGTVSGTAKVTGAAADPKVAFDIKAAGVGVAQTRDAGFGGIGIAADGSFAGKKLSFKSSISEGSGLALKGGGSVTLAGTPDLALDFSGPVPFAFLSRKLAEQGLSLSGTANVNVQVRGPASKPAITGTVTSSGARFIDAGTGIAINDIALDVGMAGNVARINRLTGKLSTGGTLTVGGTVGLDAAQGMPADLSIKLADGRYTDGRVVTANLAGDLTVKGPIASAPVVAGTINLGRTVITVPEKLPGSLSALGVKHKNAPAAVREQDRALKPAASSGGGGSGGLSLDITVNAPSQIFVQGRGVDAELGGNLRLTGPTSSPQAVGAFTLKRGRLEILGKRLTFTEGTLTFSGSLVPYINLVAQSSASDATVTITVSGEATDPKFTFSSVPSLPEDEVLARLIFGRSMSNLSPLQIAQLAEAAAQLAGVGGSTSLLQNLRSAIGVDDLDVTTDDQGGTAVSAGKYLNDRTYLSLQKGEKPGSGKARIDLDVGKGVKLRGEASETGEAKGGIFYEREY</sequence>
<proteinExistence type="predicted"/>
<comment type="caution">
    <text evidence="7">The sequence shown here is derived from an EMBL/GenBank/DDBJ whole genome shotgun (WGS) entry which is preliminary data.</text>
</comment>
<keyword evidence="8" id="KW-1185">Reference proteome</keyword>
<dbReference type="Pfam" id="PF04357">
    <property type="entry name" value="TamB"/>
    <property type="match status" value="1"/>
</dbReference>
<organism evidence="7 8">
    <name type="scientific">Aquamicrobium soli</name>
    <dbReference type="NCBI Taxonomy" id="1811518"/>
    <lineage>
        <taxon>Bacteria</taxon>
        <taxon>Pseudomonadati</taxon>
        <taxon>Pseudomonadota</taxon>
        <taxon>Alphaproteobacteria</taxon>
        <taxon>Hyphomicrobiales</taxon>
        <taxon>Phyllobacteriaceae</taxon>
        <taxon>Aquamicrobium</taxon>
    </lineage>
</organism>
<evidence type="ECO:0000313" key="7">
    <source>
        <dbReference type="EMBL" id="MFC3208371.1"/>
    </source>
</evidence>
<keyword evidence="2 5" id="KW-0812">Transmembrane</keyword>
<accession>A0ABV7KIU0</accession>
<name>A0ABV7KIU0_9HYPH</name>
<gene>
    <name evidence="7" type="ORF">ACFOHJ_19290</name>
</gene>
<evidence type="ECO:0000259" key="6">
    <source>
        <dbReference type="Pfam" id="PF04357"/>
    </source>
</evidence>
<evidence type="ECO:0000256" key="1">
    <source>
        <dbReference type="ARBA" id="ARBA00004167"/>
    </source>
</evidence>
<dbReference type="Proteomes" id="UP001595583">
    <property type="component" value="Unassembled WGS sequence"/>
</dbReference>
<keyword evidence="3 5" id="KW-1133">Transmembrane helix</keyword>
<evidence type="ECO:0000256" key="5">
    <source>
        <dbReference type="SAM" id="Phobius"/>
    </source>
</evidence>
<evidence type="ECO:0000313" key="8">
    <source>
        <dbReference type="Proteomes" id="UP001595583"/>
    </source>
</evidence>
<feature type="transmembrane region" description="Helical" evidence="5">
    <location>
        <begin position="10"/>
        <end position="29"/>
    </location>
</feature>
<feature type="domain" description="Translocation and assembly module TamB C-terminal" evidence="6">
    <location>
        <begin position="1042"/>
        <end position="1393"/>
    </location>
</feature>
<evidence type="ECO:0000256" key="3">
    <source>
        <dbReference type="ARBA" id="ARBA00022989"/>
    </source>
</evidence>
<dbReference type="EMBL" id="JBHRTK010000022">
    <property type="protein sequence ID" value="MFC3208371.1"/>
    <property type="molecule type" value="Genomic_DNA"/>
</dbReference>
<reference evidence="8" key="1">
    <citation type="journal article" date="2019" name="Int. J. Syst. Evol. Microbiol.">
        <title>The Global Catalogue of Microorganisms (GCM) 10K type strain sequencing project: providing services to taxonomists for standard genome sequencing and annotation.</title>
        <authorList>
            <consortium name="The Broad Institute Genomics Platform"/>
            <consortium name="The Broad Institute Genome Sequencing Center for Infectious Disease"/>
            <person name="Wu L."/>
            <person name="Ma J."/>
        </authorList>
    </citation>
    <scope>NUCLEOTIDE SEQUENCE [LARGE SCALE GENOMIC DNA]</scope>
    <source>
        <strain evidence="8">KCTC 52165</strain>
    </source>
</reference>
<dbReference type="InterPro" id="IPR007452">
    <property type="entry name" value="TamB_C"/>
</dbReference>
<evidence type="ECO:0000256" key="2">
    <source>
        <dbReference type="ARBA" id="ARBA00022692"/>
    </source>
</evidence>
<keyword evidence="4 5" id="KW-0472">Membrane</keyword>
<dbReference type="PANTHER" id="PTHR36985">
    <property type="entry name" value="TRANSLOCATION AND ASSEMBLY MODULE SUBUNIT TAMB"/>
    <property type="match status" value="1"/>
</dbReference>
<dbReference type="PANTHER" id="PTHR36985:SF1">
    <property type="entry name" value="TRANSLOCATION AND ASSEMBLY MODULE SUBUNIT TAMB"/>
    <property type="match status" value="1"/>
</dbReference>
<dbReference type="RefSeq" id="WP_378223573.1">
    <property type="nucleotide sequence ID" value="NZ_JBHRTK010000022.1"/>
</dbReference>